<evidence type="ECO:0000313" key="8">
    <source>
        <dbReference type="EMBL" id="MBW0518319.1"/>
    </source>
</evidence>
<dbReference type="InterPro" id="IPR050191">
    <property type="entry name" value="ATP-dep_DNA_ligase"/>
</dbReference>
<gene>
    <name evidence="8" type="ORF">O181_058034</name>
</gene>
<dbReference type="GO" id="GO:0006281">
    <property type="term" value="P:DNA repair"/>
    <property type="evidence" value="ECO:0007669"/>
    <property type="project" value="UniProtKB-KW"/>
</dbReference>
<dbReference type="GO" id="GO:0005739">
    <property type="term" value="C:mitochondrion"/>
    <property type="evidence" value="ECO:0007669"/>
    <property type="project" value="TreeGrafter"/>
</dbReference>
<dbReference type="GO" id="GO:0003910">
    <property type="term" value="F:DNA ligase (ATP) activity"/>
    <property type="evidence" value="ECO:0007669"/>
    <property type="project" value="InterPro"/>
</dbReference>
<proteinExistence type="inferred from homology"/>
<feature type="region of interest" description="Disordered" evidence="6">
    <location>
        <begin position="1"/>
        <end position="142"/>
    </location>
</feature>
<dbReference type="InterPro" id="IPR036599">
    <property type="entry name" value="DNA_ligase_N_sf"/>
</dbReference>
<keyword evidence="5" id="KW-0234">DNA repair</keyword>
<keyword evidence="9" id="KW-1185">Reference proteome</keyword>
<dbReference type="OrthoDB" id="206088at2759"/>
<dbReference type="GO" id="GO:1903461">
    <property type="term" value="P:Okazaki fragment processing involved in mitotic DNA replication"/>
    <property type="evidence" value="ECO:0007669"/>
    <property type="project" value="TreeGrafter"/>
</dbReference>
<dbReference type="GO" id="GO:0006310">
    <property type="term" value="P:DNA recombination"/>
    <property type="evidence" value="ECO:0007669"/>
    <property type="project" value="UniProtKB-KW"/>
</dbReference>
<dbReference type="GO" id="GO:0003677">
    <property type="term" value="F:DNA binding"/>
    <property type="evidence" value="ECO:0007669"/>
    <property type="project" value="InterPro"/>
</dbReference>
<name>A0A9Q3HX88_9BASI</name>
<evidence type="ECO:0000256" key="1">
    <source>
        <dbReference type="ARBA" id="ARBA00007572"/>
    </source>
</evidence>
<dbReference type="PANTHER" id="PTHR45674">
    <property type="entry name" value="DNA LIGASE 1/3 FAMILY MEMBER"/>
    <property type="match status" value="1"/>
</dbReference>
<feature type="domain" description="DNA ligase ATP-dependent N-terminal" evidence="7">
    <location>
        <begin position="191"/>
        <end position="320"/>
    </location>
</feature>
<evidence type="ECO:0000256" key="2">
    <source>
        <dbReference type="ARBA" id="ARBA00022598"/>
    </source>
</evidence>
<dbReference type="Proteomes" id="UP000765509">
    <property type="component" value="Unassembled WGS sequence"/>
</dbReference>
<dbReference type="PANTHER" id="PTHR45674:SF4">
    <property type="entry name" value="DNA LIGASE 1"/>
    <property type="match status" value="1"/>
</dbReference>
<feature type="compositionally biased region" description="Basic and acidic residues" evidence="6">
    <location>
        <begin position="62"/>
        <end position="74"/>
    </location>
</feature>
<evidence type="ECO:0000256" key="4">
    <source>
        <dbReference type="ARBA" id="ARBA00023172"/>
    </source>
</evidence>
<evidence type="ECO:0000259" key="7">
    <source>
        <dbReference type="Pfam" id="PF04675"/>
    </source>
</evidence>
<dbReference type="SUPFAM" id="SSF117018">
    <property type="entry name" value="ATP-dependent DNA ligase DNA-binding domain"/>
    <property type="match status" value="1"/>
</dbReference>
<dbReference type="AlphaFoldDB" id="A0A9Q3HX88"/>
<dbReference type="Pfam" id="PF04675">
    <property type="entry name" value="DNA_ligase_A_N"/>
    <property type="match status" value="1"/>
</dbReference>
<dbReference type="EMBL" id="AVOT02026551">
    <property type="protein sequence ID" value="MBW0518319.1"/>
    <property type="molecule type" value="Genomic_DNA"/>
</dbReference>
<evidence type="ECO:0000256" key="6">
    <source>
        <dbReference type="SAM" id="MobiDB-lite"/>
    </source>
</evidence>
<sequence length="355" mass="39596">MNLCPMTSAPNHKTRRNDSEGKPNKPAEAKQDDKVMKSLEANHSQDSIHQSSNSIASSNQSDPDRDTEDREAKRIKPSRKNSSEHLKLETNSLNRKKDSLTTKNGADAVSSPKGISKKKLKKVVTEPQDLDDEKPIGTVDGTLKPDNVQDIQTENRREIEEDDEESEELSDLIGELSDQGGVSWEKGKPIPYASLAHTFSLIDGTTKRLEIIKYLSQYLVQVISRTPTELLMVIYLCINRLCPDYEGIELGIGESLLIKAISSSMGRTMAQVKAEFQKVGDLGLVAQTSRSTQKTMFQPKLLTVRSVYQDLKAIATISGHSVGGHMFCFHFSPILIKMYSLYRLKPRKLESSPSF</sequence>
<feature type="compositionally biased region" description="Basic and acidic residues" evidence="6">
    <location>
        <begin position="16"/>
        <end position="37"/>
    </location>
</feature>
<dbReference type="GO" id="GO:0005634">
    <property type="term" value="C:nucleus"/>
    <property type="evidence" value="ECO:0007669"/>
    <property type="project" value="TreeGrafter"/>
</dbReference>
<keyword evidence="2" id="KW-0436">Ligase</keyword>
<feature type="compositionally biased region" description="Low complexity" evidence="6">
    <location>
        <begin position="47"/>
        <end position="61"/>
    </location>
</feature>
<keyword evidence="3" id="KW-0227">DNA damage</keyword>
<dbReference type="Gene3D" id="1.10.3260.10">
    <property type="entry name" value="DNA ligase, ATP-dependent, N-terminal domain"/>
    <property type="match status" value="1"/>
</dbReference>
<evidence type="ECO:0000313" key="9">
    <source>
        <dbReference type="Proteomes" id="UP000765509"/>
    </source>
</evidence>
<accession>A0A9Q3HX88</accession>
<evidence type="ECO:0000256" key="5">
    <source>
        <dbReference type="ARBA" id="ARBA00023204"/>
    </source>
</evidence>
<comment type="caution">
    <text evidence="8">The sequence shown here is derived from an EMBL/GenBank/DDBJ whole genome shotgun (WGS) entry which is preliminary data.</text>
</comment>
<keyword evidence="4" id="KW-0233">DNA recombination</keyword>
<protein>
    <recommendedName>
        <fullName evidence="7">DNA ligase ATP-dependent N-terminal domain-containing protein</fullName>
    </recommendedName>
</protein>
<comment type="similarity">
    <text evidence="1">Belongs to the ATP-dependent DNA ligase family.</text>
</comment>
<evidence type="ECO:0000256" key="3">
    <source>
        <dbReference type="ARBA" id="ARBA00022763"/>
    </source>
</evidence>
<organism evidence="8 9">
    <name type="scientific">Austropuccinia psidii MF-1</name>
    <dbReference type="NCBI Taxonomy" id="1389203"/>
    <lineage>
        <taxon>Eukaryota</taxon>
        <taxon>Fungi</taxon>
        <taxon>Dikarya</taxon>
        <taxon>Basidiomycota</taxon>
        <taxon>Pucciniomycotina</taxon>
        <taxon>Pucciniomycetes</taxon>
        <taxon>Pucciniales</taxon>
        <taxon>Sphaerophragmiaceae</taxon>
        <taxon>Austropuccinia</taxon>
    </lineage>
</organism>
<dbReference type="InterPro" id="IPR012308">
    <property type="entry name" value="DNA_ligase_ATP-dep_N"/>
</dbReference>
<reference evidence="8" key="1">
    <citation type="submission" date="2021-03" db="EMBL/GenBank/DDBJ databases">
        <title>Draft genome sequence of rust myrtle Austropuccinia psidii MF-1, a brazilian biotype.</title>
        <authorList>
            <person name="Quecine M.C."/>
            <person name="Pachon D.M.R."/>
            <person name="Bonatelli M.L."/>
            <person name="Correr F.H."/>
            <person name="Franceschini L.M."/>
            <person name="Leite T.F."/>
            <person name="Margarido G.R.A."/>
            <person name="Almeida C.A."/>
            <person name="Ferrarezi J.A."/>
            <person name="Labate C.A."/>
        </authorList>
    </citation>
    <scope>NUCLEOTIDE SEQUENCE</scope>
    <source>
        <strain evidence="8">MF-1</strain>
    </source>
</reference>